<evidence type="ECO:0000313" key="3">
    <source>
        <dbReference type="WBParaSite" id="PDA_v2.g18642.t1"/>
    </source>
</evidence>
<dbReference type="AlphaFoldDB" id="A0A914PUX8"/>
<evidence type="ECO:0000313" key="2">
    <source>
        <dbReference type="Proteomes" id="UP000887578"/>
    </source>
</evidence>
<dbReference type="Pfam" id="PF01465">
    <property type="entry name" value="GRIP"/>
    <property type="match status" value="1"/>
</dbReference>
<dbReference type="SMART" id="SM00755">
    <property type="entry name" value="Grip"/>
    <property type="match status" value="1"/>
</dbReference>
<dbReference type="InterPro" id="IPR000237">
    <property type="entry name" value="GRIP_dom"/>
</dbReference>
<dbReference type="Gene3D" id="1.10.220.60">
    <property type="entry name" value="GRIP domain"/>
    <property type="match status" value="1"/>
</dbReference>
<dbReference type="PROSITE" id="PS50913">
    <property type="entry name" value="GRIP"/>
    <property type="match status" value="1"/>
</dbReference>
<feature type="domain" description="GRIP" evidence="1">
    <location>
        <begin position="70"/>
        <end position="120"/>
    </location>
</feature>
<protein>
    <submittedName>
        <fullName evidence="3">GRIP domain-containing protein</fullName>
    </submittedName>
</protein>
<evidence type="ECO:0000259" key="1">
    <source>
        <dbReference type="PROSITE" id="PS50913"/>
    </source>
</evidence>
<keyword evidence="2" id="KW-1185">Reference proteome</keyword>
<dbReference type="WBParaSite" id="PDA_v2.g18642.t1">
    <property type="protein sequence ID" value="PDA_v2.g18642.t1"/>
    <property type="gene ID" value="PDA_v2.g18642"/>
</dbReference>
<name>A0A914PUX8_9BILA</name>
<reference evidence="3" key="1">
    <citation type="submission" date="2022-11" db="UniProtKB">
        <authorList>
            <consortium name="WormBaseParasite"/>
        </authorList>
    </citation>
    <scope>IDENTIFICATION</scope>
</reference>
<sequence length="122" mass="14431">MQMNLKISFMNKKFLEKNKKLVNYGKHIIRLSEHKIREIEQASLMKDIQYLQIVETLKEEIRVLESRITLQKSEVNLEYLRNVFVQLLNSTTSTSRKHILKAIGAVLKLTQTEMKKVDSWNI</sequence>
<accession>A0A914PUX8</accession>
<proteinExistence type="predicted"/>
<dbReference type="Proteomes" id="UP000887578">
    <property type="component" value="Unplaced"/>
</dbReference>
<organism evidence="2 3">
    <name type="scientific">Panagrolaimus davidi</name>
    <dbReference type="NCBI Taxonomy" id="227884"/>
    <lineage>
        <taxon>Eukaryota</taxon>
        <taxon>Metazoa</taxon>
        <taxon>Ecdysozoa</taxon>
        <taxon>Nematoda</taxon>
        <taxon>Chromadorea</taxon>
        <taxon>Rhabditida</taxon>
        <taxon>Tylenchina</taxon>
        <taxon>Panagrolaimomorpha</taxon>
        <taxon>Panagrolaimoidea</taxon>
        <taxon>Panagrolaimidae</taxon>
        <taxon>Panagrolaimus</taxon>
    </lineage>
</organism>